<keyword evidence="10" id="KW-0067">ATP-binding</keyword>
<organism evidence="13 14">
    <name type="scientific">Phreatobacter aquaticus</name>
    <dbReference type="NCBI Taxonomy" id="2570229"/>
    <lineage>
        <taxon>Bacteria</taxon>
        <taxon>Pseudomonadati</taxon>
        <taxon>Pseudomonadota</taxon>
        <taxon>Alphaproteobacteria</taxon>
        <taxon>Hyphomicrobiales</taxon>
        <taxon>Phreatobacteraceae</taxon>
        <taxon>Phreatobacter</taxon>
    </lineage>
</organism>
<sequence>MTSATGSTASTAQMQPVPDADPAPDNVHEHAPFEMLSIVRIAVAAIGAALVWFAVYEPFPRVSVIGITALAIAGWPIFREAFDNLVARRMTMELSMTIAIIAAAAISEFFTALVVTLFVLIAEELEHLTIARGRQAILDLVEFVPQEARVRRNGELIQVAIGDVAIGDVAVVHPGEKVPVDGAVSEGHSYVDQSRITGESMPAEKLPGDAVFAGSINQMGTLDILVEHVGRDTSYGRIIEAVETAEKSRAPVQKLADRLAGYLVYVAMAAAAITFLITRDIRDTISVVIVAGACGIAAGTPLAILGGIGRAARLGSIIKGGIHLETLGRIDTVVLDKTGTLTHGEPALQAIRPADAGDQDTLLALAASAELHSEHPLAKSVVAEARRRKLAVVEPKTFAYTLGRGITAEVDGRIVLVGNRKLLAEAGIAVPEIPDDATGSEILVAADGRFLGDIVVADPIRPEAKQAMAALGALGIRTLLLTGDTQTVADRVAADLGIAEVQAGMLPEDKLARVKQLVAAGRLVAMVGDGVNDAPALTAASLGIAMGSGTDIAKESADVVLIGSDLGKLVETLKIARRTRSIIWQNFAGTLIVDAVGMVLAATGHLSPLFAAFIHVGSELAFLSNSARLLSFGERFSAGSPAPAPQAPAREA</sequence>
<dbReference type="InterPro" id="IPR008250">
    <property type="entry name" value="ATPase_P-typ_transduc_dom_A_sf"/>
</dbReference>
<dbReference type="FunFam" id="2.70.150.10:FF:000002">
    <property type="entry name" value="Copper-transporting ATPase 1, putative"/>
    <property type="match status" value="1"/>
</dbReference>
<evidence type="ECO:0000256" key="2">
    <source>
        <dbReference type="ARBA" id="ARBA00006024"/>
    </source>
</evidence>
<comment type="subcellular location">
    <subcellularLocation>
        <location evidence="10">Cell membrane</location>
    </subcellularLocation>
    <subcellularLocation>
        <location evidence="1">Membrane</location>
    </subcellularLocation>
</comment>
<evidence type="ECO:0000256" key="5">
    <source>
        <dbReference type="ARBA" id="ARBA00022967"/>
    </source>
</evidence>
<dbReference type="PRINTS" id="PR00941">
    <property type="entry name" value="CDATPASE"/>
</dbReference>
<evidence type="ECO:0000256" key="3">
    <source>
        <dbReference type="ARBA" id="ARBA00022692"/>
    </source>
</evidence>
<dbReference type="InterPro" id="IPR051014">
    <property type="entry name" value="Cation_Transport_ATPase_IB"/>
</dbReference>
<dbReference type="RefSeq" id="WP_137099256.1">
    <property type="nucleotide sequence ID" value="NZ_CP039865.1"/>
</dbReference>
<evidence type="ECO:0000313" key="14">
    <source>
        <dbReference type="Proteomes" id="UP000298588"/>
    </source>
</evidence>
<evidence type="ECO:0000256" key="8">
    <source>
        <dbReference type="ARBA" id="ARBA00039097"/>
    </source>
</evidence>
<keyword evidence="14" id="KW-1185">Reference proteome</keyword>
<keyword evidence="6 10" id="KW-1133">Transmembrane helix</keyword>
<dbReference type="SFLD" id="SFLDG00002">
    <property type="entry name" value="C1.7:_P-type_atpase_like"/>
    <property type="match status" value="1"/>
</dbReference>
<dbReference type="Pfam" id="PF00702">
    <property type="entry name" value="Hydrolase"/>
    <property type="match status" value="1"/>
</dbReference>
<dbReference type="InterPro" id="IPR023299">
    <property type="entry name" value="ATPase_P-typ_cyto_dom_N"/>
</dbReference>
<keyword evidence="3 10" id="KW-0812">Transmembrane</keyword>
<evidence type="ECO:0000256" key="4">
    <source>
        <dbReference type="ARBA" id="ARBA00022723"/>
    </source>
</evidence>
<dbReference type="SFLD" id="SFLDF00027">
    <property type="entry name" value="p-type_atpase"/>
    <property type="match status" value="1"/>
</dbReference>
<dbReference type="Gene3D" id="2.70.150.10">
    <property type="entry name" value="Calcium-transporting ATPase, cytoplasmic transduction domain A"/>
    <property type="match status" value="1"/>
</dbReference>
<dbReference type="EMBL" id="CP039865">
    <property type="protein sequence ID" value="QCK85924.1"/>
    <property type="molecule type" value="Genomic_DNA"/>
</dbReference>
<dbReference type="EC" id="7.2.2.12" evidence="8"/>
<proteinExistence type="inferred from homology"/>
<dbReference type="Proteomes" id="UP000298588">
    <property type="component" value="Chromosome"/>
</dbReference>
<dbReference type="KEGG" id="paqt:E8L99_09190"/>
<dbReference type="InterPro" id="IPR023298">
    <property type="entry name" value="ATPase_P-typ_TM_dom_sf"/>
</dbReference>
<feature type="transmembrane region" description="Helical" evidence="10">
    <location>
        <begin position="35"/>
        <end position="55"/>
    </location>
</feature>
<keyword evidence="10" id="KW-1003">Cell membrane</keyword>
<dbReference type="SUPFAM" id="SSF81653">
    <property type="entry name" value="Calcium ATPase, transduction domain A"/>
    <property type="match status" value="1"/>
</dbReference>
<feature type="transmembrane region" description="Helical" evidence="10">
    <location>
        <begin position="62"/>
        <end position="78"/>
    </location>
</feature>
<evidence type="ECO:0000256" key="7">
    <source>
        <dbReference type="ARBA" id="ARBA00023136"/>
    </source>
</evidence>
<dbReference type="PRINTS" id="PR00119">
    <property type="entry name" value="CATATPASE"/>
</dbReference>
<evidence type="ECO:0000256" key="10">
    <source>
        <dbReference type="RuleBase" id="RU362081"/>
    </source>
</evidence>
<dbReference type="PANTHER" id="PTHR48085">
    <property type="entry name" value="CADMIUM/ZINC-TRANSPORTING ATPASE HMA2-RELATED"/>
    <property type="match status" value="1"/>
</dbReference>
<dbReference type="PROSITE" id="PS00154">
    <property type="entry name" value="ATPASE_E1_E2"/>
    <property type="match status" value="1"/>
</dbReference>
<dbReference type="GO" id="GO:0005524">
    <property type="term" value="F:ATP binding"/>
    <property type="evidence" value="ECO:0007669"/>
    <property type="project" value="UniProtKB-UniRule"/>
</dbReference>
<dbReference type="CDD" id="cd02079">
    <property type="entry name" value="P-type_ATPase_HM"/>
    <property type="match status" value="1"/>
</dbReference>
<dbReference type="SFLD" id="SFLDS00003">
    <property type="entry name" value="Haloacid_Dehalogenase"/>
    <property type="match status" value="1"/>
</dbReference>
<feature type="domain" description="P-type ATPase A" evidence="12">
    <location>
        <begin position="143"/>
        <end position="243"/>
    </location>
</feature>
<dbReference type="Pfam" id="PF00122">
    <property type="entry name" value="E1-E2_ATPase"/>
    <property type="match status" value="1"/>
</dbReference>
<protein>
    <recommendedName>
        <fullName evidence="8">P-type Zn(2+) transporter</fullName>
        <ecNumber evidence="8">7.2.2.12</ecNumber>
    </recommendedName>
</protein>
<feature type="transmembrane region" description="Helical" evidence="10">
    <location>
        <begin position="98"/>
        <end position="122"/>
    </location>
</feature>
<dbReference type="InterPro" id="IPR036412">
    <property type="entry name" value="HAD-like_sf"/>
</dbReference>
<dbReference type="OrthoDB" id="391538at2"/>
<keyword evidence="4 10" id="KW-0479">Metal-binding</keyword>
<accession>A0A4D7QKM0</accession>
<keyword evidence="10" id="KW-0547">Nucleotide-binding</keyword>
<evidence type="ECO:0000256" key="6">
    <source>
        <dbReference type="ARBA" id="ARBA00022989"/>
    </source>
</evidence>
<keyword evidence="5" id="KW-1278">Translocase</keyword>
<dbReference type="InterPro" id="IPR018303">
    <property type="entry name" value="ATPase_P-typ_P_site"/>
</dbReference>
<dbReference type="Gene3D" id="3.40.1110.10">
    <property type="entry name" value="Calcium-transporting ATPase, cytoplasmic domain N"/>
    <property type="match status" value="1"/>
</dbReference>
<comment type="similarity">
    <text evidence="2 10">Belongs to the cation transport ATPase (P-type) (TC 3.A.3) family. Type IB subfamily.</text>
</comment>
<evidence type="ECO:0000256" key="9">
    <source>
        <dbReference type="ARBA" id="ARBA00047308"/>
    </source>
</evidence>
<dbReference type="InterPro" id="IPR059000">
    <property type="entry name" value="ATPase_P-type_domA"/>
</dbReference>
<dbReference type="NCBIfam" id="TIGR01494">
    <property type="entry name" value="ATPase_P-type"/>
    <property type="match status" value="1"/>
</dbReference>
<keyword evidence="7 10" id="KW-0472">Membrane</keyword>
<dbReference type="NCBIfam" id="TIGR01525">
    <property type="entry name" value="ATPase-IB_hvy"/>
    <property type="match status" value="1"/>
</dbReference>
<dbReference type="SUPFAM" id="SSF56784">
    <property type="entry name" value="HAD-like"/>
    <property type="match status" value="1"/>
</dbReference>
<dbReference type="NCBIfam" id="TIGR01512">
    <property type="entry name" value="ATPase-IB2_Cd"/>
    <property type="match status" value="1"/>
</dbReference>
<feature type="transmembrane region" description="Helical" evidence="10">
    <location>
        <begin position="259"/>
        <end position="278"/>
    </location>
</feature>
<feature type="transmembrane region" description="Helical" evidence="10">
    <location>
        <begin position="582"/>
        <end position="603"/>
    </location>
</feature>
<evidence type="ECO:0000256" key="1">
    <source>
        <dbReference type="ARBA" id="ARBA00004370"/>
    </source>
</evidence>
<gene>
    <name evidence="13" type="primary">cadA</name>
    <name evidence="13" type="ORF">E8L99_09190</name>
</gene>
<dbReference type="InterPro" id="IPR001757">
    <property type="entry name" value="P_typ_ATPase"/>
</dbReference>
<comment type="catalytic activity">
    <reaction evidence="9">
        <text>Zn(2+)(in) + ATP + H2O = Zn(2+)(out) + ADP + phosphate + H(+)</text>
        <dbReference type="Rhea" id="RHEA:20621"/>
        <dbReference type="ChEBI" id="CHEBI:15377"/>
        <dbReference type="ChEBI" id="CHEBI:15378"/>
        <dbReference type="ChEBI" id="CHEBI:29105"/>
        <dbReference type="ChEBI" id="CHEBI:30616"/>
        <dbReference type="ChEBI" id="CHEBI:43474"/>
        <dbReference type="ChEBI" id="CHEBI:456216"/>
        <dbReference type="EC" id="7.2.2.12"/>
    </reaction>
</comment>
<evidence type="ECO:0000313" key="13">
    <source>
        <dbReference type="EMBL" id="QCK85924.1"/>
    </source>
</evidence>
<dbReference type="InterPro" id="IPR027256">
    <property type="entry name" value="P-typ_ATPase_IB"/>
</dbReference>
<dbReference type="PANTHER" id="PTHR48085:SF5">
    <property type="entry name" value="CADMIUM_ZINC-TRANSPORTING ATPASE HMA4-RELATED"/>
    <property type="match status" value="1"/>
</dbReference>
<dbReference type="Gene3D" id="3.40.50.1000">
    <property type="entry name" value="HAD superfamily/HAD-like"/>
    <property type="match status" value="1"/>
</dbReference>
<reference evidence="13 14" key="1">
    <citation type="submission" date="2019-04" db="EMBL/GenBank/DDBJ databases">
        <title>Phreatobacter aquaticus sp. nov.</title>
        <authorList>
            <person name="Choi A."/>
            <person name="Baek K."/>
        </authorList>
    </citation>
    <scope>NUCLEOTIDE SEQUENCE [LARGE SCALE GENOMIC DNA]</scope>
    <source>
        <strain evidence="13 14">NMCR1094</strain>
    </source>
</reference>
<evidence type="ECO:0000256" key="11">
    <source>
        <dbReference type="SAM" id="MobiDB-lite"/>
    </source>
</evidence>
<name>A0A4D7QKM0_9HYPH</name>
<keyword evidence="13" id="KW-0378">Hydrolase</keyword>
<dbReference type="GO" id="GO:0046872">
    <property type="term" value="F:metal ion binding"/>
    <property type="evidence" value="ECO:0007669"/>
    <property type="project" value="UniProtKB-KW"/>
</dbReference>
<feature type="region of interest" description="Disordered" evidence="11">
    <location>
        <begin position="1"/>
        <end position="23"/>
    </location>
</feature>
<dbReference type="InterPro" id="IPR044492">
    <property type="entry name" value="P_typ_ATPase_HD_dom"/>
</dbReference>
<dbReference type="AlphaFoldDB" id="A0A4D7QKM0"/>
<feature type="transmembrane region" description="Helical" evidence="10">
    <location>
        <begin position="284"/>
        <end position="309"/>
    </location>
</feature>
<evidence type="ECO:0000259" key="12">
    <source>
        <dbReference type="Pfam" id="PF00122"/>
    </source>
</evidence>
<dbReference type="GO" id="GO:0016887">
    <property type="term" value="F:ATP hydrolysis activity"/>
    <property type="evidence" value="ECO:0007669"/>
    <property type="project" value="InterPro"/>
</dbReference>
<dbReference type="GO" id="GO:0005886">
    <property type="term" value="C:plasma membrane"/>
    <property type="evidence" value="ECO:0007669"/>
    <property type="project" value="UniProtKB-SubCell"/>
</dbReference>
<dbReference type="SUPFAM" id="SSF81665">
    <property type="entry name" value="Calcium ATPase, transmembrane domain M"/>
    <property type="match status" value="1"/>
</dbReference>
<dbReference type="GO" id="GO:0016463">
    <property type="term" value="F:P-type zinc transporter activity"/>
    <property type="evidence" value="ECO:0007669"/>
    <property type="project" value="UniProtKB-EC"/>
</dbReference>
<dbReference type="NCBIfam" id="TIGR01511">
    <property type="entry name" value="ATPase-IB1_Cu"/>
    <property type="match status" value="1"/>
</dbReference>
<dbReference type="InterPro" id="IPR023214">
    <property type="entry name" value="HAD_sf"/>
</dbReference>